<keyword evidence="6" id="KW-0732">Signal</keyword>
<dbReference type="GO" id="GO:0004185">
    <property type="term" value="F:serine-type carboxypeptidase activity"/>
    <property type="evidence" value="ECO:0007669"/>
    <property type="project" value="InterPro"/>
</dbReference>
<comment type="similarity">
    <text evidence="1">Belongs to the peptidase S10 family.</text>
</comment>
<sequence>MIRYIALFLIIHSSLITPSCSKSIIKTLPGYVGDLPFTLETGYVGIGEKEEIQLFYYFVESSRNPEKDPLIFHICGGPGGSALLPILVDTGPLIVSVDNLTLTLNPNAWTQVANMIFVDLLAGTGFSYSETEEGWSNSDTILVSQAKEFLKKFMSDHSKFLSNPLYLYGISYSGIVTPKVTLELYEGNERGEQPTLNIQGYILCSPLIDKFMTFNSKFEAAYRMTLISDDLHQLGIHNCDGNYVDINSTNLECINTLQSYKECTSRIKPQNILEPYCDESNPNLDCEQDTDKAVNKWANEDVAQQALNVRQGMIGKWQAVNNTWHYEQGTNDTIYYSYNIFSSFPDHKKLLSKNCQALIFNGDHDFAFPYVGVERWIASLDLDVEVPWKPFYVDDQVGGYETKYTLNNYSLAYAIIKGAGHVVPQNKPTQTVALVRTWLSSQTYSSHCDL</sequence>
<dbReference type="PANTHER" id="PTHR11802">
    <property type="entry name" value="SERINE PROTEASE FAMILY S10 SERINE CARBOXYPEPTIDASE"/>
    <property type="match status" value="1"/>
</dbReference>
<dbReference type="GO" id="GO:0006508">
    <property type="term" value="P:proteolysis"/>
    <property type="evidence" value="ECO:0007669"/>
    <property type="project" value="UniProtKB-KW"/>
</dbReference>
<evidence type="ECO:0000256" key="4">
    <source>
        <dbReference type="ARBA" id="ARBA00022801"/>
    </source>
</evidence>
<dbReference type="GO" id="GO:0019748">
    <property type="term" value="P:secondary metabolic process"/>
    <property type="evidence" value="ECO:0007669"/>
    <property type="project" value="TreeGrafter"/>
</dbReference>
<protein>
    <recommendedName>
        <fullName evidence="9">Peptidase S10, serine carboxypeptidase, Alpha/Beta hydrolase fold protein</fullName>
    </recommendedName>
</protein>
<keyword evidence="2" id="KW-0121">Carboxypeptidase</keyword>
<reference evidence="7" key="1">
    <citation type="journal article" date="2023" name="bioRxiv">
        <title>Improved chromosome-level genome assembly for marigold (Tagetes erecta).</title>
        <authorList>
            <person name="Jiang F."/>
            <person name="Yuan L."/>
            <person name="Wang S."/>
            <person name="Wang H."/>
            <person name="Xu D."/>
            <person name="Wang A."/>
            <person name="Fan W."/>
        </authorList>
    </citation>
    <scope>NUCLEOTIDE SEQUENCE</scope>
    <source>
        <strain evidence="7">WSJ</strain>
        <tissue evidence="7">Leaf</tissue>
    </source>
</reference>
<dbReference type="InterPro" id="IPR029058">
    <property type="entry name" value="AB_hydrolase_fold"/>
</dbReference>
<keyword evidence="5" id="KW-0325">Glycoprotein</keyword>
<evidence type="ECO:0000256" key="3">
    <source>
        <dbReference type="ARBA" id="ARBA00022670"/>
    </source>
</evidence>
<dbReference type="PANTHER" id="PTHR11802:SF385">
    <property type="entry name" value="SINAPOYLGLUCOSE--SINAPOYLGLUCOSE O-SINAPOYLTRANSFERASE"/>
    <property type="match status" value="1"/>
</dbReference>
<dbReference type="InterPro" id="IPR001563">
    <property type="entry name" value="Peptidase_S10"/>
</dbReference>
<dbReference type="SUPFAM" id="SSF53474">
    <property type="entry name" value="alpha/beta-Hydrolases"/>
    <property type="match status" value="1"/>
</dbReference>
<dbReference type="GO" id="GO:0016747">
    <property type="term" value="F:acyltransferase activity, transferring groups other than amino-acyl groups"/>
    <property type="evidence" value="ECO:0007669"/>
    <property type="project" value="TreeGrafter"/>
</dbReference>
<evidence type="ECO:0000256" key="1">
    <source>
        <dbReference type="ARBA" id="ARBA00009431"/>
    </source>
</evidence>
<keyword evidence="3" id="KW-0645">Protease</keyword>
<feature type="signal peptide" evidence="6">
    <location>
        <begin position="1"/>
        <end position="21"/>
    </location>
</feature>
<dbReference type="EMBL" id="JAUHHV010000009">
    <property type="protein sequence ID" value="KAK1413486.1"/>
    <property type="molecule type" value="Genomic_DNA"/>
</dbReference>
<dbReference type="AlphaFoldDB" id="A0AAD8K377"/>
<keyword evidence="4" id="KW-0378">Hydrolase</keyword>
<gene>
    <name evidence="7" type="ORF">QVD17_35260</name>
</gene>
<evidence type="ECO:0000256" key="2">
    <source>
        <dbReference type="ARBA" id="ARBA00022645"/>
    </source>
</evidence>
<keyword evidence="8" id="KW-1185">Reference proteome</keyword>
<evidence type="ECO:0000256" key="6">
    <source>
        <dbReference type="SAM" id="SignalP"/>
    </source>
</evidence>
<organism evidence="7 8">
    <name type="scientific">Tagetes erecta</name>
    <name type="common">African marigold</name>
    <dbReference type="NCBI Taxonomy" id="13708"/>
    <lineage>
        <taxon>Eukaryota</taxon>
        <taxon>Viridiplantae</taxon>
        <taxon>Streptophyta</taxon>
        <taxon>Embryophyta</taxon>
        <taxon>Tracheophyta</taxon>
        <taxon>Spermatophyta</taxon>
        <taxon>Magnoliopsida</taxon>
        <taxon>eudicotyledons</taxon>
        <taxon>Gunneridae</taxon>
        <taxon>Pentapetalae</taxon>
        <taxon>asterids</taxon>
        <taxon>campanulids</taxon>
        <taxon>Asterales</taxon>
        <taxon>Asteraceae</taxon>
        <taxon>Asteroideae</taxon>
        <taxon>Heliantheae alliance</taxon>
        <taxon>Tageteae</taxon>
        <taxon>Tagetes</taxon>
    </lineage>
</organism>
<dbReference type="PRINTS" id="PR00724">
    <property type="entry name" value="CRBOXYPTASEC"/>
</dbReference>
<comment type="caution">
    <text evidence="7">The sequence shown here is derived from an EMBL/GenBank/DDBJ whole genome shotgun (WGS) entry which is preliminary data.</text>
</comment>
<feature type="chain" id="PRO_5042203646" description="Peptidase S10, serine carboxypeptidase, Alpha/Beta hydrolase fold protein" evidence="6">
    <location>
        <begin position="22"/>
        <end position="450"/>
    </location>
</feature>
<proteinExistence type="inferred from homology"/>
<evidence type="ECO:0000256" key="5">
    <source>
        <dbReference type="ARBA" id="ARBA00023180"/>
    </source>
</evidence>
<dbReference type="InterPro" id="IPR033124">
    <property type="entry name" value="Ser_caboxypep_his_AS"/>
</dbReference>
<dbReference type="Gene3D" id="3.40.50.1820">
    <property type="entry name" value="alpha/beta hydrolase"/>
    <property type="match status" value="1"/>
</dbReference>
<dbReference type="PROSITE" id="PS00560">
    <property type="entry name" value="CARBOXYPEPT_SER_HIS"/>
    <property type="match status" value="1"/>
</dbReference>
<dbReference type="Pfam" id="PF00450">
    <property type="entry name" value="Peptidase_S10"/>
    <property type="match status" value="1"/>
</dbReference>
<name>A0AAD8K377_TARER</name>
<evidence type="ECO:0000313" key="7">
    <source>
        <dbReference type="EMBL" id="KAK1413486.1"/>
    </source>
</evidence>
<accession>A0AAD8K377</accession>
<evidence type="ECO:0000313" key="8">
    <source>
        <dbReference type="Proteomes" id="UP001229421"/>
    </source>
</evidence>
<evidence type="ECO:0008006" key="9">
    <source>
        <dbReference type="Google" id="ProtNLM"/>
    </source>
</evidence>
<dbReference type="Gene3D" id="3.40.50.12670">
    <property type="match status" value="1"/>
</dbReference>
<dbReference type="Proteomes" id="UP001229421">
    <property type="component" value="Unassembled WGS sequence"/>
</dbReference>